<dbReference type="EMBL" id="CAJOBC010131867">
    <property type="protein sequence ID" value="CAF4615698.1"/>
    <property type="molecule type" value="Genomic_DNA"/>
</dbReference>
<organism evidence="1 2">
    <name type="scientific">Didymodactylos carnosus</name>
    <dbReference type="NCBI Taxonomy" id="1234261"/>
    <lineage>
        <taxon>Eukaryota</taxon>
        <taxon>Metazoa</taxon>
        <taxon>Spiralia</taxon>
        <taxon>Gnathifera</taxon>
        <taxon>Rotifera</taxon>
        <taxon>Eurotatoria</taxon>
        <taxon>Bdelloidea</taxon>
        <taxon>Philodinida</taxon>
        <taxon>Philodinidae</taxon>
        <taxon>Didymodactylos</taxon>
    </lineage>
</organism>
<name>A0A8S2ZB77_9BILA</name>
<reference evidence="1" key="1">
    <citation type="submission" date="2021-02" db="EMBL/GenBank/DDBJ databases">
        <authorList>
            <person name="Nowell W R."/>
        </authorList>
    </citation>
    <scope>NUCLEOTIDE SEQUENCE</scope>
</reference>
<evidence type="ECO:0000313" key="1">
    <source>
        <dbReference type="EMBL" id="CAF4615698.1"/>
    </source>
</evidence>
<comment type="caution">
    <text evidence="1">The sequence shown here is derived from an EMBL/GenBank/DDBJ whole genome shotgun (WGS) entry which is preliminary data.</text>
</comment>
<dbReference type="Proteomes" id="UP000681722">
    <property type="component" value="Unassembled WGS sequence"/>
</dbReference>
<proteinExistence type="predicted"/>
<accession>A0A8S2ZB77</accession>
<sequence length="76" mass="8728">MAAITESFDIMERIDIVFNSDITIELKDYIQQTSSSKNVIKAVIQPHRKIVGAKKIKKWQEFIDSNEDAIAAYLKQ</sequence>
<dbReference type="AlphaFoldDB" id="A0A8S2ZB77"/>
<evidence type="ECO:0000313" key="2">
    <source>
        <dbReference type="Proteomes" id="UP000681722"/>
    </source>
</evidence>
<feature type="non-terminal residue" evidence="1">
    <location>
        <position position="76"/>
    </location>
</feature>
<protein>
    <submittedName>
        <fullName evidence="1">Uncharacterized protein</fullName>
    </submittedName>
</protein>
<gene>
    <name evidence="1" type="ORF">SRO942_LOCUS49357</name>
</gene>